<reference evidence="1 2" key="1">
    <citation type="submission" date="2018-04" db="EMBL/GenBank/DDBJ databases">
        <title>Genomic Encyclopedia of Archaeal and Bacterial Type Strains, Phase II (KMG-II): from individual species to whole genera.</title>
        <authorList>
            <person name="Goeker M."/>
        </authorList>
    </citation>
    <scope>NUCLEOTIDE SEQUENCE [LARGE SCALE GENOMIC DNA]</scope>
    <source>
        <strain evidence="1 2">DSM 100434</strain>
    </source>
</reference>
<dbReference type="InterPro" id="IPR029044">
    <property type="entry name" value="Nucleotide-diphossugar_trans"/>
</dbReference>
<comment type="caution">
    <text evidence="1">The sequence shown here is derived from an EMBL/GenBank/DDBJ whole genome shotgun (WGS) entry which is preliminary data.</text>
</comment>
<dbReference type="Gene3D" id="3.90.550.10">
    <property type="entry name" value="Spore Coat Polysaccharide Biosynthesis Protein SpsA, Chain A"/>
    <property type="match status" value="1"/>
</dbReference>
<name>A0A2T5HDV7_9RHOB</name>
<dbReference type="SUPFAM" id="SSF53448">
    <property type="entry name" value="Nucleotide-diphospho-sugar transferases"/>
    <property type="match status" value="1"/>
</dbReference>
<dbReference type="Proteomes" id="UP000244077">
    <property type="component" value="Unassembled WGS sequence"/>
</dbReference>
<evidence type="ECO:0000313" key="1">
    <source>
        <dbReference type="EMBL" id="PTQ69749.1"/>
    </source>
</evidence>
<dbReference type="GO" id="GO:0016740">
    <property type="term" value="F:transferase activity"/>
    <property type="evidence" value="ECO:0007669"/>
    <property type="project" value="UniProtKB-KW"/>
</dbReference>
<dbReference type="Pfam" id="PF13704">
    <property type="entry name" value="Glyco_tranf_2_4"/>
    <property type="match status" value="1"/>
</dbReference>
<gene>
    <name evidence="1" type="ORF">C8N42_11198</name>
</gene>
<accession>A0A2T5HDV7</accession>
<keyword evidence="1" id="KW-0808">Transferase</keyword>
<evidence type="ECO:0000313" key="2">
    <source>
        <dbReference type="Proteomes" id="UP000244077"/>
    </source>
</evidence>
<dbReference type="EMBL" id="QAOH01000011">
    <property type="protein sequence ID" value="PTQ69749.1"/>
    <property type="molecule type" value="Genomic_DNA"/>
</dbReference>
<protein>
    <submittedName>
        <fullName evidence="1">Glycosyl transferase family 2</fullName>
    </submittedName>
</protein>
<dbReference type="AlphaFoldDB" id="A0A2T5HDV7"/>
<keyword evidence="2" id="KW-1185">Reference proteome</keyword>
<organism evidence="1 2">
    <name type="scientific">Celeribacter persicus</name>
    <dbReference type="NCBI Taxonomy" id="1651082"/>
    <lineage>
        <taxon>Bacteria</taxon>
        <taxon>Pseudomonadati</taxon>
        <taxon>Pseudomonadota</taxon>
        <taxon>Alphaproteobacteria</taxon>
        <taxon>Rhodobacterales</taxon>
        <taxon>Roseobacteraceae</taxon>
        <taxon>Celeribacter</taxon>
    </lineage>
</organism>
<sequence length="338" mass="39620">MSRVWQRYKLRVLRRHLLWRAFRARHELRVVANRTASIGSDAILCVATVRNEAVRLPYFLDHYRRLGVSHFLFVDNDSTDATSELLADQPDVSLWSTSASYKEARFGLDWTTWLQMRYAHGKWCLTLDADELLIYPHHETQSLRDLTRFLDDINVRAMGALMLELYPKEGINQVEYAPGQNPLEILRYFDSGPYRSERQKPKNNLWVQGGVRERVFFARNRRRGPTLNKLPLVKWHWRYAYVNSTHAMLPQKLNLAYDGPGQVHLSGVLLHTKFLSIVVEKSAEEKQRRQHFSDPDLFSAYYDELIAGPTLWHESSVAYEGWRQLEMLGLMSRGDWKV</sequence>
<proteinExistence type="predicted"/>